<reference evidence="9" key="1">
    <citation type="submission" date="2020-06" db="EMBL/GenBank/DDBJ databases">
        <authorList>
            <person name="Li T."/>
            <person name="Hu X."/>
            <person name="Zhang T."/>
            <person name="Song X."/>
            <person name="Zhang H."/>
            <person name="Dai N."/>
            <person name="Sheng W."/>
            <person name="Hou X."/>
            <person name="Wei L."/>
        </authorList>
    </citation>
    <scope>NUCLEOTIDE SEQUENCE</scope>
    <source>
        <strain evidence="9">K16</strain>
        <tissue evidence="9">Leaf</tissue>
    </source>
</reference>
<dbReference type="AlphaFoldDB" id="A0AAE2C4R9"/>
<keyword evidence="4 8" id="KW-0812">Transmembrane</keyword>
<sequence>MVLPLVSLMPEVDVPKWGAIVATFIIATINTVAATPRSFHLAVLWVLFENIMSFHKMKALFVGLFEAKRANEWVVTEKFGDALKNKSNAESTTPKEPQRLNRLRERVYSSKSRYVETLVGNTTTGVDNRVFLFACGCYGIFYGPDHYYIYLFPQAIFFAIAGFGLFGTILPSS</sequence>
<dbReference type="GO" id="GO:0000139">
    <property type="term" value="C:Golgi membrane"/>
    <property type="evidence" value="ECO:0007669"/>
    <property type="project" value="UniProtKB-SubCell"/>
</dbReference>
<dbReference type="Proteomes" id="UP001289374">
    <property type="component" value="Unassembled WGS sequence"/>
</dbReference>
<dbReference type="GO" id="GO:0051753">
    <property type="term" value="F:mannan synthase activity"/>
    <property type="evidence" value="ECO:0007669"/>
    <property type="project" value="TreeGrafter"/>
</dbReference>
<dbReference type="EMBL" id="JACGWL010000002">
    <property type="protein sequence ID" value="KAK4409039.1"/>
    <property type="molecule type" value="Genomic_DNA"/>
</dbReference>
<evidence type="ECO:0000256" key="1">
    <source>
        <dbReference type="ARBA" id="ARBA00004394"/>
    </source>
</evidence>
<evidence type="ECO:0000256" key="2">
    <source>
        <dbReference type="ARBA" id="ARBA00022676"/>
    </source>
</evidence>
<keyword evidence="3" id="KW-0808">Transferase</keyword>
<evidence type="ECO:0000256" key="6">
    <source>
        <dbReference type="ARBA" id="ARBA00023034"/>
    </source>
</evidence>
<evidence type="ECO:0000256" key="4">
    <source>
        <dbReference type="ARBA" id="ARBA00022692"/>
    </source>
</evidence>
<comment type="subcellular location">
    <subcellularLocation>
        <location evidence="1">Golgi apparatus membrane</location>
    </subcellularLocation>
</comment>
<keyword evidence="10" id="KW-1185">Reference proteome</keyword>
<comment type="caution">
    <text evidence="9">The sequence shown here is derived from an EMBL/GenBank/DDBJ whole genome shotgun (WGS) entry which is preliminary data.</text>
</comment>
<keyword evidence="7 8" id="KW-0472">Membrane</keyword>
<evidence type="ECO:0000256" key="5">
    <source>
        <dbReference type="ARBA" id="ARBA00022989"/>
    </source>
</evidence>
<keyword evidence="2" id="KW-0328">Glycosyltransferase</keyword>
<accession>A0AAE2C4R9</accession>
<gene>
    <name evidence="9" type="ORF">Sango_0484900</name>
</gene>
<feature type="transmembrane region" description="Helical" evidence="8">
    <location>
        <begin position="148"/>
        <end position="170"/>
    </location>
</feature>
<evidence type="ECO:0000256" key="3">
    <source>
        <dbReference type="ARBA" id="ARBA00022679"/>
    </source>
</evidence>
<dbReference type="PANTHER" id="PTHR32044:SF17">
    <property type="entry name" value="GLUCOMANNAN 4-BETA-MANNOSYLTRANSFERASE 2"/>
    <property type="match status" value="1"/>
</dbReference>
<keyword evidence="6" id="KW-0333">Golgi apparatus</keyword>
<organism evidence="9 10">
    <name type="scientific">Sesamum angolense</name>
    <dbReference type="NCBI Taxonomy" id="2727404"/>
    <lineage>
        <taxon>Eukaryota</taxon>
        <taxon>Viridiplantae</taxon>
        <taxon>Streptophyta</taxon>
        <taxon>Embryophyta</taxon>
        <taxon>Tracheophyta</taxon>
        <taxon>Spermatophyta</taxon>
        <taxon>Magnoliopsida</taxon>
        <taxon>eudicotyledons</taxon>
        <taxon>Gunneridae</taxon>
        <taxon>Pentapetalae</taxon>
        <taxon>asterids</taxon>
        <taxon>lamiids</taxon>
        <taxon>Lamiales</taxon>
        <taxon>Pedaliaceae</taxon>
        <taxon>Sesamum</taxon>
    </lineage>
</organism>
<proteinExistence type="predicted"/>
<evidence type="ECO:0000256" key="7">
    <source>
        <dbReference type="ARBA" id="ARBA00023136"/>
    </source>
</evidence>
<name>A0AAE2C4R9_9LAMI</name>
<protein>
    <submittedName>
        <fullName evidence="9">Glucomannan 4-beta-mannosyltransferase 1</fullName>
    </submittedName>
</protein>
<keyword evidence="5 8" id="KW-1133">Transmembrane helix</keyword>
<reference evidence="9" key="2">
    <citation type="journal article" date="2024" name="Plant">
        <title>Genomic evolution and insights into agronomic trait innovations of Sesamum species.</title>
        <authorList>
            <person name="Miao H."/>
            <person name="Wang L."/>
            <person name="Qu L."/>
            <person name="Liu H."/>
            <person name="Sun Y."/>
            <person name="Le M."/>
            <person name="Wang Q."/>
            <person name="Wei S."/>
            <person name="Zheng Y."/>
            <person name="Lin W."/>
            <person name="Duan Y."/>
            <person name="Cao H."/>
            <person name="Xiong S."/>
            <person name="Wang X."/>
            <person name="Wei L."/>
            <person name="Li C."/>
            <person name="Ma Q."/>
            <person name="Ju M."/>
            <person name="Zhao R."/>
            <person name="Li G."/>
            <person name="Mu C."/>
            <person name="Tian Q."/>
            <person name="Mei H."/>
            <person name="Zhang T."/>
            <person name="Gao T."/>
            <person name="Zhang H."/>
        </authorList>
    </citation>
    <scope>NUCLEOTIDE SEQUENCE</scope>
    <source>
        <strain evidence="9">K16</strain>
    </source>
</reference>
<evidence type="ECO:0000313" key="10">
    <source>
        <dbReference type="Proteomes" id="UP001289374"/>
    </source>
</evidence>
<dbReference type="PANTHER" id="PTHR32044">
    <property type="entry name" value="GLUCOMANNAN 4-BETA-MANNOSYLTRANSFERASE 9"/>
    <property type="match status" value="1"/>
</dbReference>
<feature type="transmembrane region" description="Helical" evidence="8">
    <location>
        <begin position="20"/>
        <end position="48"/>
    </location>
</feature>
<evidence type="ECO:0000313" key="9">
    <source>
        <dbReference type="EMBL" id="KAK4409039.1"/>
    </source>
</evidence>
<evidence type="ECO:0000256" key="8">
    <source>
        <dbReference type="SAM" id="Phobius"/>
    </source>
</evidence>